<evidence type="ECO:0000256" key="1">
    <source>
        <dbReference type="SAM" id="SignalP"/>
    </source>
</evidence>
<name>A0A919PV77_9ACTN</name>
<keyword evidence="3" id="KW-1185">Reference proteome</keyword>
<feature type="chain" id="PRO_5038776681" description="Secreted protein" evidence="1">
    <location>
        <begin position="20"/>
        <end position="78"/>
    </location>
</feature>
<evidence type="ECO:0008006" key="4">
    <source>
        <dbReference type="Google" id="ProtNLM"/>
    </source>
</evidence>
<proteinExistence type="predicted"/>
<protein>
    <recommendedName>
        <fullName evidence="4">Secreted protein</fullName>
    </recommendedName>
</protein>
<accession>A0A919PV77</accession>
<evidence type="ECO:0000313" key="2">
    <source>
        <dbReference type="EMBL" id="GIG50854.1"/>
    </source>
</evidence>
<comment type="caution">
    <text evidence="2">The sequence shown here is derived from an EMBL/GenBank/DDBJ whole genome shotgun (WGS) entry which is preliminary data.</text>
</comment>
<organism evidence="2 3">
    <name type="scientific">Dactylosporangium siamense</name>
    <dbReference type="NCBI Taxonomy" id="685454"/>
    <lineage>
        <taxon>Bacteria</taxon>
        <taxon>Bacillati</taxon>
        <taxon>Actinomycetota</taxon>
        <taxon>Actinomycetes</taxon>
        <taxon>Micromonosporales</taxon>
        <taxon>Micromonosporaceae</taxon>
        <taxon>Dactylosporangium</taxon>
    </lineage>
</organism>
<keyword evidence="1" id="KW-0732">Signal</keyword>
<feature type="signal peptide" evidence="1">
    <location>
        <begin position="1"/>
        <end position="19"/>
    </location>
</feature>
<gene>
    <name evidence="2" type="ORF">Dsi01nite_088950</name>
</gene>
<dbReference type="EMBL" id="BONQ01000139">
    <property type="protein sequence ID" value="GIG50854.1"/>
    <property type="molecule type" value="Genomic_DNA"/>
</dbReference>
<dbReference type="AlphaFoldDB" id="A0A919PV77"/>
<sequence length="78" mass="7918">MQVWVLASSWLAVGPAASAGVAVVSAYAAVATRDTATDARAMRGLRMGAPDKVGGYRIGNLTNRCLSMPIGGLVSGKP</sequence>
<evidence type="ECO:0000313" key="3">
    <source>
        <dbReference type="Proteomes" id="UP000660611"/>
    </source>
</evidence>
<dbReference type="Proteomes" id="UP000660611">
    <property type="component" value="Unassembled WGS sequence"/>
</dbReference>
<reference evidence="2" key="1">
    <citation type="submission" date="2021-01" db="EMBL/GenBank/DDBJ databases">
        <title>Whole genome shotgun sequence of Dactylosporangium siamense NBRC 106093.</title>
        <authorList>
            <person name="Komaki H."/>
            <person name="Tamura T."/>
        </authorList>
    </citation>
    <scope>NUCLEOTIDE SEQUENCE</scope>
    <source>
        <strain evidence="2">NBRC 106093</strain>
    </source>
</reference>